<feature type="signal peptide" evidence="1">
    <location>
        <begin position="1"/>
        <end position="18"/>
    </location>
</feature>
<sequence>MILISAVPIIVVLSPALAALDPTKPAIGVSSMPSETSAADGEFTLQSIFSRSDSFSAIISGKSYREGDTIGEYTISRINSKDVVITDGRQQKTLRMYEYEIKK</sequence>
<dbReference type="Gene3D" id="2.30.30.830">
    <property type="match status" value="1"/>
</dbReference>
<keyword evidence="3" id="KW-1185">Reference proteome</keyword>
<proteinExistence type="predicted"/>
<evidence type="ECO:0000256" key="1">
    <source>
        <dbReference type="SAM" id="SignalP"/>
    </source>
</evidence>
<feature type="chain" id="PRO_5045697639" evidence="1">
    <location>
        <begin position="19"/>
        <end position="103"/>
    </location>
</feature>
<protein>
    <submittedName>
        <fullName evidence="2">Agglutinin biogenesis protein MshK</fullName>
    </submittedName>
</protein>
<organism evidence="2 3">
    <name type="scientific">Alteromonas gracilis</name>
    <dbReference type="NCBI Taxonomy" id="1479524"/>
    <lineage>
        <taxon>Bacteria</taxon>
        <taxon>Pseudomonadati</taxon>
        <taxon>Pseudomonadota</taxon>
        <taxon>Gammaproteobacteria</taxon>
        <taxon>Alteromonadales</taxon>
        <taxon>Alteromonadaceae</taxon>
        <taxon>Alteromonas/Salinimonas group</taxon>
        <taxon>Alteromonas</taxon>
    </lineage>
</organism>
<reference evidence="3" key="1">
    <citation type="journal article" date="2020" name="Int. J. Syst. Evol. Microbiol.">
        <title>Alteromonas alba sp. nov., a marine bacterium isolated from the seawater of the West Pacific Ocean.</title>
        <authorList>
            <person name="Sun C."/>
            <person name="Wu Y.-H."/>
            <person name="Xamxidin M."/>
            <person name="Cheng H."/>
            <person name="Xu X.-W."/>
        </authorList>
    </citation>
    <scope>NUCLEOTIDE SEQUENCE [LARGE SCALE GENOMIC DNA]</scope>
    <source>
        <strain evidence="3">9a2</strain>
    </source>
</reference>
<name>A0ABX5CS39_9ALTE</name>
<gene>
    <name evidence="2" type="ORF">C6Y39_03545</name>
</gene>
<keyword evidence="1" id="KW-0732">Signal</keyword>
<comment type="caution">
    <text evidence="2">The sequence shown here is derived from an EMBL/GenBank/DDBJ whole genome shotgun (WGS) entry which is preliminary data.</text>
</comment>
<dbReference type="Proteomes" id="UP000239539">
    <property type="component" value="Unassembled WGS sequence"/>
</dbReference>
<evidence type="ECO:0000313" key="3">
    <source>
        <dbReference type="Proteomes" id="UP000239539"/>
    </source>
</evidence>
<dbReference type="EMBL" id="PVNO01000005">
    <property type="protein sequence ID" value="PRO70394.1"/>
    <property type="molecule type" value="Genomic_DNA"/>
</dbReference>
<accession>A0ABX5CS39</accession>
<evidence type="ECO:0000313" key="2">
    <source>
        <dbReference type="EMBL" id="PRO70394.1"/>
    </source>
</evidence>